<dbReference type="GO" id="GO:0016020">
    <property type="term" value="C:membrane"/>
    <property type="evidence" value="ECO:0007669"/>
    <property type="project" value="UniProtKB-SubCell"/>
</dbReference>
<feature type="transmembrane region" description="Helical" evidence="6">
    <location>
        <begin position="116"/>
        <end position="141"/>
    </location>
</feature>
<keyword evidence="3 6" id="KW-0812">Transmembrane</keyword>
<accession>A0AAV1NH98</accession>
<dbReference type="PANTHER" id="PTHR23320">
    <property type="entry name" value="MEMBRANE-SPANNING 4-DOMAINS SUBFAMILY A MS4A -RELATED"/>
    <property type="match status" value="1"/>
</dbReference>
<evidence type="ECO:0000313" key="8">
    <source>
        <dbReference type="Proteomes" id="UP001314229"/>
    </source>
</evidence>
<dbReference type="Proteomes" id="UP001314229">
    <property type="component" value="Unassembled WGS sequence"/>
</dbReference>
<sequence length="234" mass="25903">MSVGMTKADGVTILTLTSDPKSACSPLCQIFKALCYSPVCCSVSQQLRRVQKTSQSVLGALQIMVGLLNIVFGSILWSGHGGPWWIMESMFPFWLGSLFIVFGIMCILSEKFPSRCLVIINVILNLTGVCFAITAIFFSSISVAERGWDLWAMCPRDHYDYRYGHHERTTSSPSPEDLIIQEKCLEAQALILMLIRSMNAVMIILSALELCLVISSVVMGIKALKSSQKGKQEH</sequence>
<gene>
    <name evidence="7" type="ORF">FSCOSCO3_A028061</name>
</gene>
<evidence type="ECO:0000256" key="4">
    <source>
        <dbReference type="ARBA" id="ARBA00022989"/>
    </source>
</evidence>
<comment type="similarity">
    <text evidence="2">Belongs to the MS4A family.</text>
</comment>
<name>A0AAV1NH98_SCOSC</name>
<feature type="transmembrane region" description="Helical" evidence="6">
    <location>
        <begin position="57"/>
        <end position="79"/>
    </location>
</feature>
<evidence type="ECO:0000256" key="6">
    <source>
        <dbReference type="SAM" id="Phobius"/>
    </source>
</evidence>
<protein>
    <submittedName>
        <fullName evidence="7">Transmembrane protein 176B-like isoform X3</fullName>
    </submittedName>
</protein>
<organism evidence="7 8">
    <name type="scientific">Scomber scombrus</name>
    <name type="common">Atlantic mackerel</name>
    <name type="synonym">Scomber vernalis</name>
    <dbReference type="NCBI Taxonomy" id="13677"/>
    <lineage>
        <taxon>Eukaryota</taxon>
        <taxon>Metazoa</taxon>
        <taxon>Chordata</taxon>
        <taxon>Craniata</taxon>
        <taxon>Vertebrata</taxon>
        <taxon>Euteleostomi</taxon>
        <taxon>Actinopterygii</taxon>
        <taxon>Neopterygii</taxon>
        <taxon>Teleostei</taxon>
        <taxon>Neoteleostei</taxon>
        <taxon>Acanthomorphata</taxon>
        <taxon>Pelagiaria</taxon>
        <taxon>Scombriformes</taxon>
        <taxon>Scombridae</taxon>
        <taxon>Scomber</taxon>
    </lineage>
</organism>
<keyword evidence="8" id="KW-1185">Reference proteome</keyword>
<dbReference type="InterPro" id="IPR030417">
    <property type="entry name" value="MS4A"/>
</dbReference>
<dbReference type="EMBL" id="CAWUFR010000037">
    <property type="protein sequence ID" value="CAK6958946.1"/>
    <property type="molecule type" value="Genomic_DNA"/>
</dbReference>
<reference evidence="7 8" key="1">
    <citation type="submission" date="2024-01" db="EMBL/GenBank/DDBJ databases">
        <authorList>
            <person name="Alioto T."/>
            <person name="Alioto T."/>
            <person name="Gomez Garrido J."/>
        </authorList>
    </citation>
    <scope>NUCLEOTIDE SEQUENCE [LARGE SCALE GENOMIC DNA]</scope>
</reference>
<dbReference type="InterPro" id="IPR007237">
    <property type="entry name" value="CD20-like"/>
</dbReference>
<feature type="transmembrane region" description="Helical" evidence="6">
    <location>
        <begin position="91"/>
        <end position="109"/>
    </location>
</feature>
<dbReference type="PANTHER" id="PTHR23320:SF125">
    <property type="entry name" value="TRANSMEMBRANE PROTEIN 176L.1-RELATED"/>
    <property type="match status" value="1"/>
</dbReference>
<dbReference type="Pfam" id="PF04103">
    <property type="entry name" value="CD20"/>
    <property type="match status" value="1"/>
</dbReference>
<evidence type="ECO:0000256" key="1">
    <source>
        <dbReference type="ARBA" id="ARBA00004141"/>
    </source>
</evidence>
<evidence type="ECO:0000313" key="7">
    <source>
        <dbReference type="EMBL" id="CAK6958946.1"/>
    </source>
</evidence>
<comment type="caution">
    <text evidence="7">The sequence shown here is derived from an EMBL/GenBank/DDBJ whole genome shotgun (WGS) entry which is preliminary data.</text>
</comment>
<evidence type="ECO:0000256" key="3">
    <source>
        <dbReference type="ARBA" id="ARBA00022692"/>
    </source>
</evidence>
<comment type="subcellular location">
    <subcellularLocation>
        <location evidence="1">Membrane</location>
        <topology evidence="1">Multi-pass membrane protein</topology>
    </subcellularLocation>
</comment>
<keyword evidence="4 6" id="KW-1133">Transmembrane helix</keyword>
<evidence type="ECO:0000256" key="2">
    <source>
        <dbReference type="ARBA" id="ARBA00009565"/>
    </source>
</evidence>
<proteinExistence type="inferred from homology"/>
<evidence type="ECO:0000256" key="5">
    <source>
        <dbReference type="ARBA" id="ARBA00023136"/>
    </source>
</evidence>
<keyword evidence="5 6" id="KW-0472">Membrane</keyword>
<feature type="transmembrane region" description="Helical" evidence="6">
    <location>
        <begin position="200"/>
        <end position="221"/>
    </location>
</feature>
<dbReference type="AlphaFoldDB" id="A0AAV1NH98"/>